<gene>
    <name evidence="4" type="ORF">ACFFLM_24545</name>
</gene>
<accession>A0ABV6B5T1</accession>
<evidence type="ECO:0000256" key="1">
    <source>
        <dbReference type="SAM" id="SignalP"/>
    </source>
</evidence>
<dbReference type="Gene3D" id="3.40.630.10">
    <property type="entry name" value="Zn peptidases"/>
    <property type="match status" value="1"/>
</dbReference>
<dbReference type="InterPro" id="IPR046450">
    <property type="entry name" value="PA_dom_sf"/>
</dbReference>
<keyword evidence="1" id="KW-0732">Signal</keyword>
<reference evidence="4 5" key="1">
    <citation type="submission" date="2024-09" db="EMBL/GenBank/DDBJ databases">
        <authorList>
            <person name="Sun Q."/>
            <person name="Mori K."/>
        </authorList>
    </citation>
    <scope>NUCLEOTIDE SEQUENCE [LARGE SCALE GENOMIC DNA]</scope>
    <source>
        <strain evidence="4 5">JCM 13503</strain>
    </source>
</reference>
<feature type="domain" description="Peptidase M28" evidence="3">
    <location>
        <begin position="203"/>
        <end position="373"/>
    </location>
</feature>
<dbReference type="Pfam" id="PF02225">
    <property type="entry name" value="PA"/>
    <property type="match status" value="1"/>
</dbReference>
<dbReference type="InterPro" id="IPR007484">
    <property type="entry name" value="Peptidase_M28"/>
</dbReference>
<dbReference type="InterPro" id="IPR003137">
    <property type="entry name" value="PA_domain"/>
</dbReference>
<sequence length="387" mass="40780">MQSWKLGALLGALMLVSSAAATIEEDLSTVLKFGPRVTGSEANEKARTYFEAQFRVLGYTTRRDVFTYPRFDDLGSDVQVGTRTLAGRALEGSTGGEVRARAINVPGVGTTEDFRAVNVQGQVAVVQRGQIPFLDKAQNALAAGAAGLIVVNNEAQELQGRLGERVVLPALTVTSTAGAALNDGQQVTLSVRVRDGEVRGVNVVAFKSATTRPEILFGGHMDSVVRAPGANDNLSGTVAVLDIARRVANTPLATQSYFVLFDGEEDGLRGSRAFVKDNATAVQGLKAMFNFDMVGVNVTPLRVTGEGRLVGLAQQAAQISGTARDEGGSDQVPFAQAGIPTLFFHRGLDVNYHQPSDTVADPQLIRATVDAALKTAGAALQLTPTGR</sequence>
<dbReference type="EMBL" id="JBHLYR010000081">
    <property type="protein sequence ID" value="MFB9995124.1"/>
    <property type="molecule type" value="Genomic_DNA"/>
</dbReference>
<comment type="caution">
    <text evidence="4">The sequence shown here is derived from an EMBL/GenBank/DDBJ whole genome shotgun (WGS) entry which is preliminary data.</text>
</comment>
<proteinExistence type="predicted"/>
<feature type="domain" description="PA" evidence="2">
    <location>
        <begin position="111"/>
        <end position="181"/>
    </location>
</feature>
<protein>
    <submittedName>
        <fullName evidence="4">M28 family peptidase</fullName>
    </submittedName>
</protein>
<keyword evidence="5" id="KW-1185">Reference proteome</keyword>
<organism evidence="4 5">
    <name type="scientific">Deinococcus oregonensis</name>
    <dbReference type="NCBI Taxonomy" id="1805970"/>
    <lineage>
        <taxon>Bacteria</taxon>
        <taxon>Thermotogati</taxon>
        <taxon>Deinococcota</taxon>
        <taxon>Deinococci</taxon>
        <taxon>Deinococcales</taxon>
        <taxon>Deinococcaceae</taxon>
        <taxon>Deinococcus</taxon>
    </lineage>
</organism>
<dbReference type="Pfam" id="PF04389">
    <property type="entry name" value="Peptidase_M28"/>
    <property type="match status" value="1"/>
</dbReference>
<dbReference type="RefSeq" id="WP_380016752.1">
    <property type="nucleotide sequence ID" value="NZ_JBHLYR010000081.1"/>
</dbReference>
<dbReference type="Proteomes" id="UP001589733">
    <property type="component" value="Unassembled WGS sequence"/>
</dbReference>
<evidence type="ECO:0000313" key="4">
    <source>
        <dbReference type="EMBL" id="MFB9995124.1"/>
    </source>
</evidence>
<evidence type="ECO:0000259" key="3">
    <source>
        <dbReference type="Pfam" id="PF04389"/>
    </source>
</evidence>
<dbReference type="SUPFAM" id="SSF53187">
    <property type="entry name" value="Zn-dependent exopeptidases"/>
    <property type="match status" value="1"/>
</dbReference>
<evidence type="ECO:0000313" key="5">
    <source>
        <dbReference type="Proteomes" id="UP001589733"/>
    </source>
</evidence>
<dbReference type="PANTHER" id="PTHR12147">
    <property type="entry name" value="METALLOPEPTIDASE M28 FAMILY MEMBER"/>
    <property type="match status" value="1"/>
</dbReference>
<dbReference type="PANTHER" id="PTHR12147:SF26">
    <property type="entry name" value="PEPTIDASE M28 DOMAIN-CONTAINING PROTEIN"/>
    <property type="match status" value="1"/>
</dbReference>
<dbReference type="Gene3D" id="3.50.30.30">
    <property type="match status" value="1"/>
</dbReference>
<feature type="signal peptide" evidence="1">
    <location>
        <begin position="1"/>
        <end position="21"/>
    </location>
</feature>
<feature type="chain" id="PRO_5047066396" evidence="1">
    <location>
        <begin position="22"/>
        <end position="387"/>
    </location>
</feature>
<dbReference type="SUPFAM" id="SSF52025">
    <property type="entry name" value="PA domain"/>
    <property type="match status" value="1"/>
</dbReference>
<name>A0ABV6B5T1_9DEIO</name>
<evidence type="ECO:0000259" key="2">
    <source>
        <dbReference type="Pfam" id="PF02225"/>
    </source>
</evidence>
<dbReference type="InterPro" id="IPR045175">
    <property type="entry name" value="M28_fam"/>
</dbReference>